<dbReference type="RefSeq" id="WP_336586458.1">
    <property type="nucleotide sequence ID" value="NZ_JBBAXC010000005.1"/>
</dbReference>
<evidence type="ECO:0000313" key="2">
    <source>
        <dbReference type="EMBL" id="MEI5907020.1"/>
    </source>
</evidence>
<sequence length="77" mass="8755">MFFLTQIVVFGLILIGLFFVTKVAGKYSLHYLFSLTLATLFFIIINTNNFGDRPFLFVILFGLVCLASIIKLMRKNG</sequence>
<evidence type="ECO:0000256" key="1">
    <source>
        <dbReference type="SAM" id="Phobius"/>
    </source>
</evidence>
<keyword evidence="3" id="KW-1185">Reference proteome</keyword>
<feature type="transmembrane region" description="Helical" evidence="1">
    <location>
        <begin position="54"/>
        <end position="73"/>
    </location>
</feature>
<organism evidence="2 3">
    <name type="scientific">Bacillus spongiae</name>
    <dbReference type="NCBI Taxonomy" id="2683610"/>
    <lineage>
        <taxon>Bacteria</taxon>
        <taxon>Bacillati</taxon>
        <taxon>Bacillota</taxon>
        <taxon>Bacilli</taxon>
        <taxon>Bacillales</taxon>
        <taxon>Bacillaceae</taxon>
        <taxon>Bacillus</taxon>
    </lineage>
</organism>
<evidence type="ECO:0008006" key="4">
    <source>
        <dbReference type="Google" id="ProtNLM"/>
    </source>
</evidence>
<dbReference type="Proteomes" id="UP001312865">
    <property type="component" value="Unassembled WGS sequence"/>
</dbReference>
<proteinExistence type="predicted"/>
<protein>
    <recommendedName>
        <fullName evidence="4">Group-specific protein</fullName>
    </recommendedName>
</protein>
<dbReference type="EMBL" id="JBBAXC010000005">
    <property type="protein sequence ID" value="MEI5907020.1"/>
    <property type="molecule type" value="Genomic_DNA"/>
</dbReference>
<name>A0ABU8HCG0_9BACI</name>
<accession>A0ABU8HCG0</accession>
<keyword evidence="1" id="KW-0472">Membrane</keyword>
<gene>
    <name evidence="2" type="ORF">WAK64_08115</name>
</gene>
<feature type="transmembrane region" description="Helical" evidence="1">
    <location>
        <begin position="31"/>
        <end position="48"/>
    </location>
</feature>
<keyword evidence="1" id="KW-0812">Transmembrane</keyword>
<reference evidence="2 3" key="1">
    <citation type="journal article" date="2018" name="J. Microbiol.">
        <title>Bacillus spongiae sp. nov., isolated from sponge of Jeju Island.</title>
        <authorList>
            <person name="Lee G.E."/>
            <person name="Im W.T."/>
            <person name="Park J.S."/>
        </authorList>
    </citation>
    <scope>NUCLEOTIDE SEQUENCE [LARGE SCALE GENOMIC DNA]</scope>
    <source>
        <strain evidence="2 3">135PIL107-10</strain>
    </source>
</reference>
<comment type="caution">
    <text evidence="2">The sequence shown here is derived from an EMBL/GenBank/DDBJ whole genome shotgun (WGS) entry which is preliminary data.</text>
</comment>
<feature type="transmembrane region" description="Helical" evidence="1">
    <location>
        <begin position="6"/>
        <end position="24"/>
    </location>
</feature>
<evidence type="ECO:0000313" key="3">
    <source>
        <dbReference type="Proteomes" id="UP001312865"/>
    </source>
</evidence>
<keyword evidence="1" id="KW-1133">Transmembrane helix</keyword>